<name>I3XX84_SULBS</name>
<dbReference type="Gene3D" id="1.10.150.130">
    <property type="match status" value="1"/>
</dbReference>
<dbReference type="SUPFAM" id="SSF56349">
    <property type="entry name" value="DNA breaking-rejoining enzymes"/>
    <property type="match status" value="1"/>
</dbReference>
<dbReference type="InterPro" id="IPR025166">
    <property type="entry name" value="Integrase_DNA_bind_dom"/>
</dbReference>
<dbReference type="InterPro" id="IPR050808">
    <property type="entry name" value="Phage_Integrase"/>
</dbReference>
<dbReference type="Gene3D" id="1.10.443.10">
    <property type="entry name" value="Intergrase catalytic core"/>
    <property type="match status" value="1"/>
</dbReference>
<dbReference type="GO" id="GO:0015074">
    <property type="term" value="P:DNA integration"/>
    <property type="evidence" value="ECO:0007669"/>
    <property type="project" value="UniProtKB-KW"/>
</dbReference>
<dbReference type="InterPro" id="IPR038488">
    <property type="entry name" value="Integrase_DNA-bd_sf"/>
</dbReference>
<organism evidence="6 7">
    <name type="scientific">Sulfurospirillum barnesii (strain ATCC 700032 / DSM 10660 / SES-3)</name>
    <dbReference type="NCBI Taxonomy" id="760154"/>
    <lineage>
        <taxon>Bacteria</taxon>
        <taxon>Pseudomonadati</taxon>
        <taxon>Campylobacterota</taxon>
        <taxon>Epsilonproteobacteria</taxon>
        <taxon>Campylobacterales</taxon>
        <taxon>Sulfurospirillaceae</taxon>
        <taxon>Sulfurospirillum</taxon>
    </lineage>
</organism>
<keyword evidence="4" id="KW-0233">DNA recombination</keyword>
<reference evidence="6 7" key="1">
    <citation type="submission" date="2012-06" db="EMBL/GenBank/DDBJ databases">
        <title>Complete sequence of Sulfurospirillum barnesii SES-3.</title>
        <authorList>
            <consortium name="US DOE Joint Genome Institute"/>
            <person name="Lucas S."/>
            <person name="Han J."/>
            <person name="Lapidus A."/>
            <person name="Cheng J.-F."/>
            <person name="Goodwin L."/>
            <person name="Pitluck S."/>
            <person name="Peters L."/>
            <person name="Ovchinnikova G."/>
            <person name="Lu M."/>
            <person name="Detter J.C."/>
            <person name="Han C."/>
            <person name="Tapia R."/>
            <person name="Land M."/>
            <person name="Hauser L."/>
            <person name="Kyrpides N."/>
            <person name="Ivanova N."/>
            <person name="Pagani I."/>
            <person name="Stolz J."/>
            <person name="Arkin A."/>
            <person name="Dehal P."/>
            <person name="Oremland R."/>
            <person name="Saltikov C."/>
            <person name="Basu P."/>
            <person name="Hollibaugh J."/>
            <person name="Newman D."/>
            <person name="Stolyar S."/>
            <person name="Hazen T."/>
            <person name="Woyke T."/>
        </authorList>
    </citation>
    <scope>NUCLEOTIDE SEQUENCE [LARGE SCALE GENOMIC DNA]</scope>
    <source>
        <strain evidence="7">ATCC 700032 / DSM 10660 / SES-3</strain>
    </source>
</reference>
<dbReference type="InterPro" id="IPR011010">
    <property type="entry name" value="DNA_brk_join_enz"/>
</dbReference>
<proteinExistence type="inferred from homology"/>
<dbReference type="EMBL" id="CP003333">
    <property type="protein sequence ID" value="AFL68558.1"/>
    <property type="molecule type" value="Genomic_DNA"/>
</dbReference>
<dbReference type="CDD" id="cd00801">
    <property type="entry name" value="INT_P4_C"/>
    <property type="match status" value="1"/>
</dbReference>
<dbReference type="PATRIC" id="fig|760154.4.peg.1267"/>
<dbReference type="PROSITE" id="PS51898">
    <property type="entry name" value="TYR_RECOMBINASE"/>
    <property type="match status" value="1"/>
</dbReference>
<comment type="similarity">
    <text evidence="1">Belongs to the 'phage' integrase family.</text>
</comment>
<evidence type="ECO:0000259" key="5">
    <source>
        <dbReference type="PROSITE" id="PS51898"/>
    </source>
</evidence>
<gene>
    <name evidence="6" type="ordered locus">Sulba_1264</name>
</gene>
<dbReference type="GO" id="GO:0003677">
    <property type="term" value="F:DNA binding"/>
    <property type="evidence" value="ECO:0007669"/>
    <property type="project" value="UniProtKB-KW"/>
</dbReference>
<dbReference type="Gene3D" id="3.30.160.390">
    <property type="entry name" value="Integrase, DNA-binding domain"/>
    <property type="match status" value="1"/>
</dbReference>
<evidence type="ECO:0000256" key="1">
    <source>
        <dbReference type="ARBA" id="ARBA00008857"/>
    </source>
</evidence>
<keyword evidence="3" id="KW-0238">DNA-binding</keyword>
<dbReference type="Pfam" id="PF13356">
    <property type="entry name" value="Arm-DNA-bind_3"/>
    <property type="match status" value="1"/>
</dbReference>
<dbReference type="InterPro" id="IPR053876">
    <property type="entry name" value="Phage_int_M"/>
</dbReference>
<dbReference type="PANTHER" id="PTHR30629:SF2">
    <property type="entry name" value="PROPHAGE INTEGRASE INTS-RELATED"/>
    <property type="match status" value="1"/>
</dbReference>
<evidence type="ECO:0000256" key="4">
    <source>
        <dbReference type="ARBA" id="ARBA00023172"/>
    </source>
</evidence>
<dbReference type="HOGENOM" id="CLU_027562_0_0_7"/>
<keyword evidence="2" id="KW-0229">DNA integration</keyword>
<evidence type="ECO:0000256" key="2">
    <source>
        <dbReference type="ARBA" id="ARBA00022908"/>
    </source>
</evidence>
<evidence type="ECO:0000256" key="3">
    <source>
        <dbReference type="ARBA" id="ARBA00023125"/>
    </source>
</evidence>
<dbReference type="InterPro" id="IPR002104">
    <property type="entry name" value="Integrase_catalytic"/>
</dbReference>
<sequence length="404" mass="47553">MSRNTMPLSDTEIKKSRIKDKTYKLSDGQGLYLVVKDNGTKFFRYDYTFQNKRKSMSFGIYPEISLKEARIKRDETKKLLLDSIDPIEYKNNNIPTLSSTFKAIAENWLNKMHTEWKPITHQKSKVRLEQHAYPFIGHMNIQDITRLDILKIIDHMQKQDIYELTSRVLNNIERIYKYAVTYGFVEHNIIADIDKRSALKRKEVVHVPALTKEDEIKELIKDIYSYGEAYNADISTIYALRLAPFVFLRPFNLRNLEWSEVNFKESYIEIDAEKMKMNQSFILPLSNQALEIINKIKPYSFGQSKFVFPSPTSNLKPISENTLNHALMKLGYKNTMTSHGFRSMFSTTANRYKTKHSFDPDVIEACLAHAEKNKVRAAYDRTDVMKYFDEKKKLIQWWADWLKN</sequence>
<dbReference type="Pfam" id="PF00589">
    <property type="entry name" value="Phage_integrase"/>
    <property type="match status" value="1"/>
</dbReference>
<dbReference type="AlphaFoldDB" id="I3XX84"/>
<dbReference type="InterPro" id="IPR010998">
    <property type="entry name" value="Integrase_recombinase_N"/>
</dbReference>
<keyword evidence="7" id="KW-1185">Reference proteome</keyword>
<dbReference type="GO" id="GO:0006310">
    <property type="term" value="P:DNA recombination"/>
    <property type="evidence" value="ECO:0007669"/>
    <property type="project" value="UniProtKB-KW"/>
</dbReference>
<dbReference type="KEGG" id="sba:Sulba_1264"/>
<dbReference type="Pfam" id="PF22022">
    <property type="entry name" value="Phage_int_M"/>
    <property type="match status" value="1"/>
</dbReference>
<accession>I3XX84</accession>
<evidence type="ECO:0000313" key="6">
    <source>
        <dbReference type="EMBL" id="AFL68558.1"/>
    </source>
</evidence>
<dbReference type="InterPro" id="IPR013762">
    <property type="entry name" value="Integrase-like_cat_sf"/>
</dbReference>
<dbReference type="Proteomes" id="UP000006176">
    <property type="component" value="Chromosome"/>
</dbReference>
<dbReference type="PANTHER" id="PTHR30629">
    <property type="entry name" value="PROPHAGE INTEGRASE"/>
    <property type="match status" value="1"/>
</dbReference>
<feature type="domain" description="Tyr recombinase" evidence="5">
    <location>
        <begin position="205"/>
        <end position="396"/>
    </location>
</feature>
<protein>
    <submittedName>
        <fullName evidence="6">Site-specific recombinase XerD</fullName>
    </submittedName>
</protein>
<evidence type="ECO:0000313" key="7">
    <source>
        <dbReference type="Proteomes" id="UP000006176"/>
    </source>
</evidence>
<dbReference type="eggNOG" id="COG0582">
    <property type="taxonomic scope" value="Bacteria"/>
</dbReference>
<dbReference type="OrthoDB" id="9775880at2"/>